<sequence>MTALPRVTEFTAPGLPVSLGLRARFLRPARVLAGRVVRRRVLGLLVGEDADEDEDEDEDPPLRCGRLRRRYRPRAGGRRAVPRPVSAHETSLGIH</sequence>
<name>A0A3A9YWJ1_9ACTN</name>
<organism evidence="2 3">
    <name type="scientific">Streptomyces hoynatensis</name>
    <dbReference type="NCBI Taxonomy" id="1141874"/>
    <lineage>
        <taxon>Bacteria</taxon>
        <taxon>Bacillati</taxon>
        <taxon>Actinomycetota</taxon>
        <taxon>Actinomycetes</taxon>
        <taxon>Kitasatosporales</taxon>
        <taxon>Streptomycetaceae</taxon>
        <taxon>Streptomyces</taxon>
    </lineage>
</organism>
<keyword evidence="3" id="KW-1185">Reference proteome</keyword>
<reference evidence="2 3" key="1">
    <citation type="journal article" date="2014" name="Int. J. Syst. Evol. Microbiol.">
        <title>Streptomyces hoynatensis sp. nov., isolated from deep marine sediment.</title>
        <authorList>
            <person name="Veyisoglu A."/>
            <person name="Sahin N."/>
        </authorList>
    </citation>
    <scope>NUCLEOTIDE SEQUENCE [LARGE SCALE GENOMIC DNA]</scope>
    <source>
        <strain evidence="2 3">KCTC 29097</strain>
    </source>
</reference>
<proteinExistence type="predicted"/>
<gene>
    <name evidence="2" type="ORF">D7294_18360</name>
</gene>
<protein>
    <submittedName>
        <fullName evidence="2">Uncharacterized protein</fullName>
    </submittedName>
</protein>
<comment type="caution">
    <text evidence="2">The sequence shown here is derived from an EMBL/GenBank/DDBJ whole genome shotgun (WGS) entry which is preliminary data.</text>
</comment>
<dbReference type="Proteomes" id="UP000272474">
    <property type="component" value="Unassembled WGS sequence"/>
</dbReference>
<evidence type="ECO:0000313" key="3">
    <source>
        <dbReference type="Proteomes" id="UP000272474"/>
    </source>
</evidence>
<feature type="region of interest" description="Disordered" evidence="1">
    <location>
        <begin position="73"/>
        <end position="95"/>
    </location>
</feature>
<accession>A0A3A9YWJ1</accession>
<dbReference type="EMBL" id="RBAL01000010">
    <property type="protein sequence ID" value="RKN40413.1"/>
    <property type="molecule type" value="Genomic_DNA"/>
</dbReference>
<evidence type="ECO:0000256" key="1">
    <source>
        <dbReference type="SAM" id="MobiDB-lite"/>
    </source>
</evidence>
<dbReference type="AlphaFoldDB" id="A0A3A9YWJ1"/>
<evidence type="ECO:0000313" key="2">
    <source>
        <dbReference type="EMBL" id="RKN40413.1"/>
    </source>
</evidence>